<evidence type="ECO:0000256" key="4">
    <source>
        <dbReference type="ARBA" id="ARBA00022448"/>
    </source>
</evidence>
<reference evidence="16 17" key="1">
    <citation type="submission" date="2020-02" db="EMBL/GenBank/DDBJ databases">
        <title>A chromosome-scale genome assembly of the black bullhead catfish (Ameiurus melas).</title>
        <authorList>
            <person name="Wen M."/>
            <person name="Zham M."/>
            <person name="Cabau C."/>
            <person name="Klopp C."/>
            <person name="Donnadieu C."/>
            <person name="Roques C."/>
            <person name="Bouchez O."/>
            <person name="Lampietro C."/>
            <person name="Jouanno E."/>
            <person name="Herpin A."/>
            <person name="Louis A."/>
            <person name="Berthelot C."/>
            <person name="Parey E."/>
            <person name="Roest-Crollius H."/>
            <person name="Braasch I."/>
            <person name="Postlethwait J."/>
            <person name="Robinson-Rechavi M."/>
            <person name="Echchiki A."/>
            <person name="Begum T."/>
            <person name="Montfort J."/>
            <person name="Schartl M."/>
            <person name="Bobe J."/>
            <person name="Guiguen Y."/>
        </authorList>
    </citation>
    <scope>NUCLEOTIDE SEQUENCE [LARGE SCALE GENOMIC DNA]</scope>
    <source>
        <strain evidence="16">M_S1</strain>
        <tissue evidence="16">Blood</tissue>
    </source>
</reference>
<dbReference type="Gene3D" id="1.10.510.10">
    <property type="entry name" value="Transferase(Phosphotransferase) domain 1"/>
    <property type="match status" value="1"/>
</dbReference>
<dbReference type="InterPro" id="IPR008271">
    <property type="entry name" value="Ser/Thr_kinase_AS"/>
</dbReference>
<dbReference type="AlphaFoldDB" id="A0A7J6AJ44"/>
<sequence length="654" mass="74665">MNSVHVSVFDAERKPEAIRPQCFHQKKRRIVKRKIMNSPAAHMPHPEGEPRVHPCRPEEDSGIFQSHDNYVPNGKNISFPGPLLSSKMQMEDLIRFIQWKSQECLQHVDKPDQKEAYFFWSIMELLCSKNGNVLLAEVAVILFKGYGLLRKKLRGGKHQDGWCLALAQLLCSADSEEEHLSAVVDMGKKLDSEGLTYAAHICYVVALEELEICQGYSFDLIGCSCLPVRQSALREAIEQTEVYEYVCSLTSGFAQPNFQIYKFYHASKLAESGHLDQAIEYCKTIALAIAKFPYEITKTTMELTITLSERLHVGKGEAPEWLQNLRQLHTDRLFKPKVSEWGLLNSEMFAVQLPCLEHHITPWEVVESLYTLRELLGEGGFGTVCAGVRKADGKQVAIKYVDKSRYGTVITIPGETHSLPLEVALMEMVSKPFHCENVLELIEWFEMSDCYILILERPSPCMNLCQFTKSQSDKGRLSEPLAQKIMRQVVQAARHCCDCGVLHRDIKGENILINTDTLQVKLIDFGCGDLLKNTPYKIYTGTRVFYPPEWVCKGEYFGRPATIWSLGVLLFHLVCGDLPFQNEIDIVDLNIRFTPGLSRACRDLIFWCLERHPRYRPTFEEILSHEWFTEPQNRSEDPCCEQRSVIESLGLEES</sequence>
<dbReference type="Proteomes" id="UP000593565">
    <property type="component" value="Unassembled WGS sequence"/>
</dbReference>
<comment type="catalytic activity">
    <reaction evidence="13">
        <text>L-seryl-[protein] + ATP = O-phospho-L-seryl-[protein] + ADP + H(+)</text>
        <dbReference type="Rhea" id="RHEA:17989"/>
        <dbReference type="Rhea" id="RHEA-COMP:9863"/>
        <dbReference type="Rhea" id="RHEA-COMP:11604"/>
        <dbReference type="ChEBI" id="CHEBI:15378"/>
        <dbReference type="ChEBI" id="CHEBI:29999"/>
        <dbReference type="ChEBI" id="CHEBI:30616"/>
        <dbReference type="ChEBI" id="CHEBI:83421"/>
        <dbReference type="ChEBI" id="CHEBI:456216"/>
        <dbReference type="EC" id="2.7.11.1"/>
    </reaction>
</comment>
<keyword evidence="8" id="KW-0418">Kinase</keyword>
<evidence type="ECO:0000256" key="9">
    <source>
        <dbReference type="ARBA" id="ARBA00022824"/>
    </source>
</evidence>
<feature type="domain" description="Protein kinase" evidence="15">
    <location>
        <begin position="370"/>
        <end position="628"/>
    </location>
</feature>
<evidence type="ECO:0000313" key="16">
    <source>
        <dbReference type="EMBL" id="KAF4082945.1"/>
    </source>
</evidence>
<dbReference type="GO" id="GO:0004674">
    <property type="term" value="F:protein serine/threonine kinase activity"/>
    <property type="evidence" value="ECO:0007669"/>
    <property type="project" value="UniProtKB-KW"/>
</dbReference>
<dbReference type="GO" id="GO:0005524">
    <property type="term" value="F:ATP binding"/>
    <property type="evidence" value="ECO:0007669"/>
    <property type="project" value="UniProtKB-UniRule"/>
</dbReference>
<evidence type="ECO:0000256" key="1">
    <source>
        <dbReference type="ARBA" id="ARBA00004240"/>
    </source>
</evidence>
<evidence type="ECO:0000256" key="12">
    <source>
        <dbReference type="ARBA" id="ARBA00047899"/>
    </source>
</evidence>
<evidence type="ECO:0000256" key="11">
    <source>
        <dbReference type="ARBA" id="ARBA00022892"/>
    </source>
</evidence>
<comment type="catalytic activity">
    <reaction evidence="12">
        <text>L-threonyl-[protein] + ATP = O-phospho-L-threonyl-[protein] + ADP + H(+)</text>
        <dbReference type="Rhea" id="RHEA:46608"/>
        <dbReference type="Rhea" id="RHEA-COMP:11060"/>
        <dbReference type="Rhea" id="RHEA-COMP:11605"/>
        <dbReference type="ChEBI" id="CHEBI:15378"/>
        <dbReference type="ChEBI" id="CHEBI:30013"/>
        <dbReference type="ChEBI" id="CHEBI:30616"/>
        <dbReference type="ChEBI" id="CHEBI:61977"/>
        <dbReference type="ChEBI" id="CHEBI:456216"/>
        <dbReference type="EC" id="2.7.11.1"/>
    </reaction>
</comment>
<dbReference type="PROSITE" id="PS00107">
    <property type="entry name" value="PROTEIN_KINASE_ATP"/>
    <property type="match status" value="1"/>
</dbReference>
<gene>
    <name evidence="16" type="ORF">AMELA_G00134410</name>
</gene>
<evidence type="ECO:0000256" key="7">
    <source>
        <dbReference type="ARBA" id="ARBA00022741"/>
    </source>
</evidence>
<keyword evidence="11" id="KW-0931">ER-Golgi transport</keyword>
<dbReference type="GO" id="GO:0005783">
    <property type="term" value="C:endoplasmic reticulum"/>
    <property type="evidence" value="ECO:0007669"/>
    <property type="project" value="UniProtKB-SubCell"/>
</dbReference>
<dbReference type="Pfam" id="PF12931">
    <property type="entry name" value="TPR_Sec16"/>
    <property type="match status" value="1"/>
</dbReference>
<dbReference type="PROSITE" id="PS50011">
    <property type="entry name" value="PROTEIN_KINASE_DOM"/>
    <property type="match status" value="1"/>
</dbReference>
<evidence type="ECO:0000256" key="10">
    <source>
        <dbReference type="ARBA" id="ARBA00022840"/>
    </source>
</evidence>
<keyword evidence="7 14" id="KW-0547">Nucleotide-binding</keyword>
<dbReference type="PROSITE" id="PS00108">
    <property type="entry name" value="PROTEIN_KINASE_ST"/>
    <property type="match status" value="1"/>
</dbReference>
<evidence type="ECO:0000256" key="2">
    <source>
        <dbReference type="ARBA" id="ARBA00005505"/>
    </source>
</evidence>
<dbReference type="PANTHER" id="PTHR22984">
    <property type="entry name" value="SERINE/THREONINE-PROTEIN KINASE PIM"/>
    <property type="match status" value="1"/>
</dbReference>
<evidence type="ECO:0000256" key="14">
    <source>
        <dbReference type="PROSITE-ProRule" id="PRU10141"/>
    </source>
</evidence>
<comment type="caution">
    <text evidence="16">The sequence shown here is derived from an EMBL/GenBank/DDBJ whole genome shotgun (WGS) entry which is preliminary data.</text>
</comment>
<dbReference type="SUPFAM" id="SSF56112">
    <property type="entry name" value="Protein kinase-like (PK-like)"/>
    <property type="match status" value="1"/>
</dbReference>
<dbReference type="InterPro" id="IPR011009">
    <property type="entry name" value="Kinase-like_dom_sf"/>
</dbReference>
<comment type="subcellular location">
    <subcellularLocation>
        <location evidence="1">Endoplasmic reticulum</location>
    </subcellularLocation>
</comment>
<name>A0A7J6AJ44_AMEME</name>
<evidence type="ECO:0000256" key="8">
    <source>
        <dbReference type="ARBA" id="ARBA00022777"/>
    </source>
</evidence>
<keyword evidence="5" id="KW-0723">Serine/threonine-protein kinase</keyword>
<dbReference type="PANTHER" id="PTHR22984:SF11">
    <property type="entry name" value="AURORA KINASE-RELATED"/>
    <property type="match status" value="1"/>
</dbReference>
<feature type="binding site" evidence="14">
    <location>
        <position position="399"/>
    </location>
    <ligand>
        <name>ATP</name>
        <dbReference type="ChEBI" id="CHEBI:30616"/>
    </ligand>
</feature>
<dbReference type="SMART" id="SM00220">
    <property type="entry name" value="S_TKc"/>
    <property type="match status" value="1"/>
</dbReference>
<evidence type="ECO:0000313" key="17">
    <source>
        <dbReference type="Proteomes" id="UP000593565"/>
    </source>
</evidence>
<keyword evidence="6" id="KW-0808">Transferase</keyword>
<keyword evidence="10 14" id="KW-0067">ATP-binding</keyword>
<protein>
    <recommendedName>
        <fullName evidence="3">non-specific serine/threonine protein kinase</fullName>
        <ecNumber evidence="3">2.7.11.1</ecNumber>
    </recommendedName>
</protein>
<evidence type="ECO:0000259" key="15">
    <source>
        <dbReference type="PROSITE" id="PS50011"/>
    </source>
</evidence>
<comment type="similarity">
    <text evidence="2">Belongs to the protein kinase superfamily. CAMK Ser/Thr protein kinase family. PIM subfamily.</text>
</comment>
<dbReference type="GO" id="GO:0007346">
    <property type="term" value="P:regulation of mitotic cell cycle"/>
    <property type="evidence" value="ECO:0007669"/>
    <property type="project" value="TreeGrafter"/>
</dbReference>
<dbReference type="Gene3D" id="1.25.40.1030">
    <property type="match status" value="1"/>
</dbReference>
<organism evidence="16 17">
    <name type="scientific">Ameiurus melas</name>
    <name type="common">Black bullhead</name>
    <name type="synonym">Silurus melas</name>
    <dbReference type="NCBI Taxonomy" id="219545"/>
    <lineage>
        <taxon>Eukaryota</taxon>
        <taxon>Metazoa</taxon>
        <taxon>Chordata</taxon>
        <taxon>Craniata</taxon>
        <taxon>Vertebrata</taxon>
        <taxon>Euteleostomi</taxon>
        <taxon>Actinopterygii</taxon>
        <taxon>Neopterygii</taxon>
        <taxon>Teleostei</taxon>
        <taxon>Ostariophysi</taxon>
        <taxon>Siluriformes</taxon>
        <taxon>Ictaluridae</taxon>
        <taxon>Ameiurus</taxon>
    </lineage>
</organism>
<keyword evidence="17" id="KW-1185">Reference proteome</keyword>
<dbReference type="GO" id="GO:0043066">
    <property type="term" value="P:negative regulation of apoptotic process"/>
    <property type="evidence" value="ECO:0007669"/>
    <property type="project" value="TreeGrafter"/>
</dbReference>
<evidence type="ECO:0000256" key="3">
    <source>
        <dbReference type="ARBA" id="ARBA00012513"/>
    </source>
</evidence>
<dbReference type="EC" id="2.7.11.1" evidence="3"/>
<dbReference type="InterPro" id="IPR024298">
    <property type="entry name" value="Sec16_Sec23-bd"/>
</dbReference>
<dbReference type="InterPro" id="IPR017441">
    <property type="entry name" value="Protein_kinase_ATP_BS"/>
</dbReference>
<keyword evidence="4" id="KW-0813">Transport</keyword>
<evidence type="ECO:0000256" key="5">
    <source>
        <dbReference type="ARBA" id="ARBA00022527"/>
    </source>
</evidence>
<evidence type="ECO:0000256" key="13">
    <source>
        <dbReference type="ARBA" id="ARBA00048679"/>
    </source>
</evidence>
<dbReference type="FunFam" id="1.10.510.10:FF:000392">
    <property type="entry name" value="Pim proto-oncogene, serine/threonine kinase,-related 152"/>
    <property type="match status" value="1"/>
</dbReference>
<dbReference type="Gene3D" id="3.30.200.20">
    <property type="entry name" value="Phosphorylase Kinase, domain 1"/>
    <property type="match status" value="1"/>
</dbReference>
<evidence type="ECO:0000256" key="6">
    <source>
        <dbReference type="ARBA" id="ARBA00022679"/>
    </source>
</evidence>
<dbReference type="InterPro" id="IPR051138">
    <property type="entry name" value="PIM_Ser/Thr_kinase"/>
</dbReference>
<keyword evidence="9" id="KW-0256">Endoplasmic reticulum</keyword>
<dbReference type="InterPro" id="IPR000719">
    <property type="entry name" value="Prot_kinase_dom"/>
</dbReference>
<accession>A0A7J6AJ44</accession>
<proteinExistence type="inferred from homology"/>
<dbReference type="GO" id="GO:0016192">
    <property type="term" value="P:vesicle-mediated transport"/>
    <property type="evidence" value="ECO:0007669"/>
    <property type="project" value="UniProtKB-KW"/>
</dbReference>
<dbReference type="Pfam" id="PF00069">
    <property type="entry name" value="Pkinase"/>
    <property type="match status" value="1"/>
</dbReference>
<dbReference type="EMBL" id="JAAGNN010000011">
    <property type="protein sequence ID" value="KAF4082945.1"/>
    <property type="molecule type" value="Genomic_DNA"/>
</dbReference>